<evidence type="ECO:0000313" key="3">
    <source>
        <dbReference type="Proteomes" id="UP000594118"/>
    </source>
</evidence>
<dbReference type="EMBL" id="CP045201">
    <property type="protein sequence ID" value="QOL79595.1"/>
    <property type="molecule type" value="Genomic_DNA"/>
</dbReference>
<evidence type="ECO:0008006" key="4">
    <source>
        <dbReference type="Google" id="ProtNLM"/>
    </source>
</evidence>
<proteinExistence type="predicted"/>
<evidence type="ECO:0000313" key="2">
    <source>
        <dbReference type="EMBL" id="QOL79595.1"/>
    </source>
</evidence>
<sequence>MNLRRWKTEPGKAPTIRHSIRVRLRRMLVRIRRSVPNGFRLPLGILLCIGGILGFLPILGFWMLPLGVALIAMDVRWLRARMQRRQPVGSPLRGPPPDH</sequence>
<feature type="transmembrane region" description="Helical" evidence="1">
    <location>
        <begin position="35"/>
        <end position="53"/>
    </location>
</feature>
<dbReference type="Proteomes" id="UP000594118">
    <property type="component" value="Chromosome"/>
</dbReference>
<reference evidence="2 3" key="1">
    <citation type="submission" date="2019-10" db="EMBL/GenBank/DDBJ databases">
        <title>Pseudopuniceibacterium sp. HQ09 islated from Antarctica.</title>
        <authorList>
            <person name="Liao L."/>
            <person name="Su S."/>
            <person name="Chen B."/>
            <person name="Yu Y."/>
        </authorList>
    </citation>
    <scope>NUCLEOTIDE SEQUENCE [LARGE SCALE GENOMIC DNA]</scope>
    <source>
        <strain evidence="2 3">HQ09</strain>
    </source>
</reference>
<keyword evidence="3" id="KW-1185">Reference proteome</keyword>
<name>A0A7L9WGX3_9RHOB</name>
<keyword evidence="1" id="KW-0812">Transmembrane</keyword>
<evidence type="ECO:0000256" key="1">
    <source>
        <dbReference type="SAM" id="Phobius"/>
    </source>
</evidence>
<gene>
    <name evidence="2" type="ORF">F3W81_01360</name>
</gene>
<protein>
    <recommendedName>
        <fullName evidence="4">Transmembrane protein (PGPGW)</fullName>
    </recommendedName>
</protein>
<dbReference type="AlphaFoldDB" id="A0A7L9WGX3"/>
<organism evidence="2 3">
    <name type="scientific">Pseudooceanicola spongiae</name>
    <dbReference type="NCBI Taxonomy" id="2613965"/>
    <lineage>
        <taxon>Bacteria</taxon>
        <taxon>Pseudomonadati</taxon>
        <taxon>Pseudomonadota</taxon>
        <taxon>Alphaproteobacteria</taxon>
        <taxon>Rhodobacterales</taxon>
        <taxon>Paracoccaceae</taxon>
        <taxon>Pseudooceanicola</taxon>
    </lineage>
</organism>
<keyword evidence="1" id="KW-1133">Transmembrane helix</keyword>
<keyword evidence="1" id="KW-0472">Membrane</keyword>
<accession>A0A7L9WGX3</accession>
<dbReference type="KEGG" id="pshq:F3W81_01360"/>